<feature type="region of interest" description="Disordered" evidence="1">
    <location>
        <begin position="509"/>
        <end position="529"/>
    </location>
</feature>
<sequence length="1080" mass="116642">MPSSSDQAHTNQHQAGGAYNQDGVPKPRSSGSRRAKGRRKYEPEEEEPNGGTVTNPQSGALISSPLRVPQDRVLPTADLRPANGFSPPLLTALGVYPGTNLQPNPVYPEWANVAQHGQSPPDRYSSGNSMAGTPPNPPPPTEELKGGFSHASPPISPSAAYRRPVRPNNGYQSFGEYLGSSPGKGRPLSMHSQRSIFPPPPHQPQAHFYGAPEINFGTARSRSQSMPRTDNFCCMFDTLASAGDDGLRATEDVLLIGFANGLSAHSVGKSRASCIGRLEGLRGPVLKAKILPSHSRYDTLQHYRPLVAVVIHGVFQLPVTQDESRPESGHSGESSFSVSGSMLQALQAAADDDLDPEPFYQTTVEVFSLKENKHVSTLLRGPKTRLEASQIHPYIQAKSPPTSLQVQASERFIVIASGTSGEVFIFNNEFGQTKESQAAFKCIGKFWTRTSQKRTRSLSTSSNTSEADTDKPHRPDVALFSLNQKWLAIVPPVSSTQSTLHMSVEKNRSAQKIPGLSSHTAPTEPSVNCDTDVPETEGLFNKVARDFTQEFIKGARWVGGQGKQAWSNYWSKPALPQAATSSGNFHPLVQPAFPPTHANDSVPTTKSGQPTTVSIIALEKLCDGQHGRPDKALQPTATFALPAGCSWVSFAPSGLHLLTVSLKGDVQQIWSLMRMVHGEAVYGTAYDRDGRAPFVREIKRFTRLTEAKIVDVVWKDPRGDGLVILTERGTVHIYSIPAAALQWPPPRRVLRAATAPSQPSVDEKDTEVAVPASSMGSAFGAAFNMVSESAQPLMTAVRGRPASVGSAFSNWPNLGFPVGAGAKSGKVVAAGFNRSVSAATSTVNSLQHMGENRLALPGKPSVIMPGCVRWLGGKNQGLIAVTGGNIIRTHNVAQSTTAKAGKRRLSVTASKASEFKVPSSQSASGKSISGQAEGHHALASHEGFWDSLAPSRQPRRTIPDTHSLSHAEIETNAPYQPFHTDRRVGFYVYDEDMTSNTDHNTPWAFGETILTTKISAGSANVEEAEERLQQPSHLENLIQNQGDQLVVTTRRRRIQARLGDQEGEFFEDDCEVIDFADERV</sequence>
<evidence type="ECO:0008006" key="4">
    <source>
        <dbReference type="Google" id="ProtNLM"/>
    </source>
</evidence>
<dbReference type="GO" id="GO:0005737">
    <property type="term" value="C:cytoplasm"/>
    <property type="evidence" value="ECO:0007669"/>
    <property type="project" value="TreeGrafter"/>
</dbReference>
<evidence type="ECO:0000256" key="1">
    <source>
        <dbReference type="SAM" id="MobiDB-lite"/>
    </source>
</evidence>
<dbReference type="SUPFAM" id="SSF50978">
    <property type="entry name" value="WD40 repeat-like"/>
    <property type="match status" value="1"/>
</dbReference>
<feature type="region of interest" description="Disordered" evidence="1">
    <location>
        <begin position="454"/>
        <end position="474"/>
    </location>
</feature>
<feature type="compositionally biased region" description="Polar residues" evidence="1">
    <location>
        <begin position="1"/>
        <end position="14"/>
    </location>
</feature>
<dbReference type="InterPro" id="IPR036322">
    <property type="entry name" value="WD40_repeat_dom_sf"/>
</dbReference>
<feature type="compositionally biased region" description="Polar residues" evidence="1">
    <location>
        <begin position="517"/>
        <end position="529"/>
    </location>
</feature>
<dbReference type="InterPro" id="IPR045142">
    <property type="entry name" value="BCAS3-like"/>
</dbReference>
<evidence type="ECO:0000313" key="2">
    <source>
        <dbReference type="EMBL" id="CAF9903141.1"/>
    </source>
</evidence>
<reference evidence="2" key="1">
    <citation type="submission" date="2021-03" db="EMBL/GenBank/DDBJ databases">
        <authorList>
            <person name="Tagirdzhanova G."/>
        </authorList>
    </citation>
    <scope>NUCLEOTIDE SEQUENCE</scope>
</reference>
<dbReference type="Proteomes" id="UP000664521">
    <property type="component" value="Unassembled WGS sequence"/>
</dbReference>
<evidence type="ECO:0000313" key="3">
    <source>
        <dbReference type="Proteomes" id="UP000664521"/>
    </source>
</evidence>
<feature type="compositionally biased region" description="Low complexity" evidence="1">
    <location>
        <begin position="919"/>
        <end position="932"/>
    </location>
</feature>
<dbReference type="PANTHER" id="PTHR13268">
    <property type="entry name" value="BREAST CARCINOMA AMPLIFIED SEQUENCE 3"/>
    <property type="match status" value="1"/>
</dbReference>
<feature type="region of interest" description="Disordered" evidence="1">
    <location>
        <begin position="897"/>
        <end position="936"/>
    </location>
</feature>
<dbReference type="EMBL" id="CAJPDS010000001">
    <property type="protein sequence ID" value="CAF9903141.1"/>
    <property type="molecule type" value="Genomic_DNA"/>
</dbReference>
<dbReference type="AlphaFoldDB" id="A0A8H3EHK7"/>
<comment type="caution">
    <text evidence="2">The sequence shown here is derived from an EMBL/GenBank/DDBJ whole genome shotgun (WGS) entry which is preliminary data.</text>
</comment>
<gene>
    <name evidence="2" type="ORF">HETSPECPRED_000130</name>
</gene>
<feature type="compositionally biased region" description="Polar residues" evidence="1">
    <location>
        <begin position="51"/>
        <end position="61"/>
    </location>
</feature>
<feature type="region of interest" description="Disordered" evidence="1">
    <location>
        <begin position="1"/>
        <end position="167"/>
    </location>
</feature>
<accession>A0A8H3EHK7</accession>
<dbReference type="GO" id="GO:0006914">
    <property type="term" value="P:autophagy"/>
    <property type="evidence" value="ECO:0007669"/>
    <property type="project" value="InterPro"/>
</dbReference>
<proteinExistence type="predicted"/>
<dbReference type="OrthoDB" id="3938623at2759"/>
<feature type="compositionally biased region" description="Low complexity" evidence="1">
    <location>
        <begin position="151"/>
        <end position="160"/>
    </location>
</feature>
<dbReference type="PANTHER" id="PTHR13268:SF0">
    <property type="entry name" value="BCAS3 MICROTUBULE ASSOCIATED CELL MIGRATION FACTOR"/>
    <property type="match status" value="1"/>
</dbReference>
<organism evidence="2 3">
    <name type="scientific">Heterodermia speciosa</name>
    <dbReference type="NCBI Taxonomy" id="116794"/>
    <lineage>
        <taxon>Eukaryota</taxon>
        <taxon>Fungi</taxon>
        <taxon>Dikarya</taxon>
        <taxon>Ascomycota</taxon>
        <taxon>Pezizomycotina</taxon>
        <taxon>Lecanoromycetes</taxon>
        <taxon>OSLEUM clade</taxon>
        <taxon>Lecanoromycetidae</taxon>
        <taxon>Caliciales</taxon>
        <taxon>Physciaceae</taxon>
        <taxon>Heterodermia</taxon>
    </lineage>
</organism>
<protein>
    <recommendedName>
        <fullName evidence="4">BCAS3 domain-containing protein</fullName>
    </recommendedName>
</protein>
<name>A0A8H3EHK7_9LECA</name>
<dbReference type="GO" id="GO:0042594">
    <property type="term" value="P:response to starvation"/>
    <property type="evidence" value="ECO:0007669"/>
    <property type="project" value="TreeGrafter"/>
</dbReference>
<keyword evidence="3" id="KW-1185">Reference proteome</keyword>